<evidence type="ECO:0000256" key="2">
    <source>
        <dbReference type="SAM" id="SignalP"/>
    </source>
</evidence>
<evidence type="ECO:0000256" key="1">
    <source>
        <dbReference type="SAM" id="MobiDB-lite"/>
    </source>
</evidence>
<dbReference type="EMBL" id="VAHF01000004">
    <property type="protein sequence ID" value="TXG64969.1"/>
    <property type="molecule type" value="Genomic_DNA"/>
</dbReference>
<organism evidence="3 4">
    <name type="scientific">Acer yangbiense</name>
    <dbReference type="NCBI Taxonomy" id="1000413"/>
    <lineage>
        <taxon>Eukaryota</taxon>
        <taxon>Viridiplantae</taxon>
        <taxon>Streptophyta</taxon>
        <taxon>Embryophyta</taxon>
        <taxon>Tracheophyta</taxon>
        <taxon>Spermatophyta</taxon>
        <taxon>Magnoliopsida</taxon>
        <taxon>eudicotyledons</taxon>
        <taxon>Gunneridae</taxon>
        <taxon>Pentapetalae</taxon>
        <taxon>rosids</taxon>
        <taxon>malvids</taxon>
        <taxon>Sapindales</taxon>
        <taxon>Sapindaceae</taxon>
        <taxon>Hippocastanoideae</taxon>
        <taxon>Acereae</taxon>
        <taxon>Acer</taxon>
    </lineage>
</organism>
<reference evidence="4" key="1">
    <citation type="journal article" date="2019" name="Gigascience">
        <title>De novo genome assembly of the endangered Acer yangbiense, a plant species with extremely small populations endemic to Yunnan Province, China.</title>
        <authorList>
            <person name="Yang J."/>
            <person name="Wariss H.M."/>
            <person name="Tao L."/>
            <person name="Zhang R."/>
            <person name="Yun Q."/>
            <person name="Hollingsworth P."/>
            <person name="Dao Z."/>
            <person name="Luo G."/>
            <person name="Guo H."/>
            <person name="Ma Y."/>
            <person name="Sun W."/>
        </authorList>
    </citation>
    <scope>NUCLEOTIDE SEQUENCE [LARGE SCALE GENOMIC DNA]</scope>
    <source>
        <strain evidence="4">cv. Malutang</strain>
    </source>
</reference>
<accession>A0A5C7I880</accession>
<keyword evidence="2" id="KW-0732">Signal</keyword>
<gene>
    <name evidence="3" type="ORF">EZV62_011963</name>
</gene>
<feature type="chain" id="PRO_5023070328" description="Prolamin-like domain-containing protein" evidence="2">
    <location>
        <begin position="17"/>
        <end position="205"/>
    </location>
</feature>
<evidence type="ECO:0000313" key="4">
    <source>
        <dbReference type="Proteomes" id="UP000323000"/>
    </source>
</evidence>
<protein>
    <recommendedName>
        <fullName evidence="5">Prolamin-like domain-containing protein</fullName>
    </recommendedName>
</protein>
<sequence>MMMMVVLLMMVSIVSSVSDIGYSYCSCSIDGRVVTGTIVTSPDGSGSICTCPGSQQQPPETPTPVKNPPSHHHGGHHHHRGRNLPSAPAVRNPPQPQHPAIQLPPIPFMDPRAQSCLQEFLDSNACMAQVDKAYRYQNLALIQPYCCQQFNALSQESFVDGCSVLDQVKTRQFPGKLSQGNVIGPLFGIPNSSSDILNNSLMISS</sequence>
<comment type="caution">
    <text evidence="3">The sequence shown here is derived from an EMBL/GenBank/DDBJ whole genome shotgun (WGS) entry which is preliminary data.</text>
</comment>
<feature type="signal peptide" evidence="2">
    <location>
        <begin position="1"/>
        <end position="16"/>
    </location>
</feature>
<dbReference type="Proteomes" id="UP000323000">
    <property type="component" value="Chromosome 4"/>
</dbReference>
<keyword evidence="4" id="KW-1185">Reference proteome</keyword>
<proteinExistence type="predicted"/>
<evidence type="ECO:0008006" key="5">
    <source>
        <dbReference type="Google" id="ProtNLM"/>
    </source>
</evidence>
<evidence type="ECO:0000313" key="3">
    <source>
        <dbReference type="EMBL" id="TXG64969.1"/>
    </source>
</evidence>
<feature type="compositionally biased region" description="Pro residues" evidence="1">
    <location>
        <begin position="91"/>
        <end position="102"/>
    </location>
</feature>
<dbReference type="OrthoDB" id="10352109at2759"/>
<feature type="compositionally biased region" description="Basic residues" evidence="1">
    <location>
        <begin position="69"/>
        <end position="82"/>
    </location>
</feature>
<dbReference type="AlphaFoldDB" id="A0A5C7I880"/>
<feature type="region of interest" description="Disordered" evidence="1">
    <location>
        <begin position="49"/>
        <end position="102"/>
    </location>
</feature>
<name>A0A5C7I880_9ROSI</name>